<dbReference type="AlphaFoldDB" id="X1FI19"/>
<organism evidence="2">
    <name type="scientific">marine sediment metagenome</name>
    <dbReference type="NCBI Taxonomy" id="412755"/>
    <lineage>
        <taxon>unclassified sequences</taxon>
        <taxon>metagenomes</taxon>
        <taxon>ecological metagenomes</taxon>
    </lineage>
</organism>
<dbReference type="EMBL" id="BARU01014321">
    <property type="protein sequence ID" value="GAH32170.1"/>
    <property type="molecule type" value="Genomic_DNA"/>
</dbReference>
<feature type="non-terminal residue" evidence="2">
    <location>
        <position position="52"/>
    </location>
</feature>
<name>X1FI19_9ZZZZ</name>
<sequence>MFPDDDSPESSQGFPGDLPSPRISDLARARPPTSASPPDYLDGLNPEQREAV</sequence>
<protein>
    <submittedName>
        <fullName evidence="2">Uncharacterized protein</fullName>
    </submittedName>
</protein>
<accession>X1FI19</accession>
<evidence type="ECO:0000256" key="1">
    <source>
        <dbReference type="SAM" id="MobiDB-lite"/>
    </source>
</evidence>
<proteinExistence type="predicted"/>
<comment type="caution">
    <text evidence="2">The sequence shown here is derived from an EMBL/GenBank/DDBJ whole genome shotgun (WGS) entry which is preliminary data.</text>
</comment>
<reference evidence="2" key="1">
    <citation type="journal article" date="2014" name="Front. Microbiol.">
        <title>High frequency of phylogenetically diverse reductive dehalogenase-homologous genes in deep subseafloor sedimentary metagenomes.</title>
        <authorList>
            <person name="Kawai M."/>
            <person name="Futagami T."/>
            <person name="Toyoda A."/>
            <person name="Takaki Y."/>
            <person name="Nishi S."/>
            <person name="Hori S."/>
            <person name="Arai W."/>
            <person name="Tsubouchi T."/>
            <person name="Morono Y."/>
            <person name="Uchiyama I."/>
            <person name="Ito T."/>
            <person name="Fujiyama A."/>
            <person name="Inagaki F."/>
            <person name="Takami H."/>
        </authorList>
    </citation>
    <scope>NUCLEOTIDE SEQUENCE</scope>
    <source>
        <strain evidence="2">Expedition CK06-06</strain>
    </source>
</reference>
<feature type="compositionally biased region" description="Low complexity" evidence="1">
    <location>
        <begin position="29"/>
        <end position="38"/>
    </location>
</feature>
<evidence type="ECO:0000313" key="2">
    <source>
        <dbReference type="EMBL" id="GAH32170.1"/>
    </source>
</evidence>
<feature type="region of interest" description="Disordered" evidence="1">
    <location>
        <begin position="1"/>
        <end position="52"/>
    </location>
</feature>
<gene>
    <name evidence="2" type="ORF">S03H2_25342</name>
</gene>